<accession>A0A852TQ95</accession>
<dbReference type="EMBL" id="JACCCC010000001">
    <property type="protein sequence ID" value="NYE45765.1"/>
    <property type="molecule type" value="Genomic_DNA"/>
</dbReference>
<evidence type="ECO:0000313" key="1">
    <source>
        <dbReference type="EMBL" id="NYE45765.1"/>
    </source>
</evidence>
<dbReference type="NCBIfam" id="NF040618">
    <property type="entry name" value="PPA1309_fam"/>
    <property type="match status" value="1"/>
</dbReference>
<organism evidence="1 2">
    <name type="scientific">Spinactinospora alkalitolerans</name>
    <dbReference type="NCBI Taxonomy" id="687207"/>
    <lineage>
        <taxon>Bacteria</taxon>
        <taxon>Bacillati</taxon>
        <taxon>Actinomycetota</taxon>
        <taxon>Actinomycetes</taxon>
        <taxon>Streptosporangiales</taxon>
        <taxon>Nocardiopsidaceae</taxon>
        <taxon>Spinactinospora</taxon>
    </lineage>
</organism>
<evidence type="ECO:0000313" key="2">
    <source>
        <dbReference type="Proteomes" id="UP000589036"/>
    </source>
</evidence>
<dbReference type="RefSeq" id="WP_312863038.1">
    <property type="nucleotide sequence ID" value="NZ_BAAAYY010000002.1"/>
</dbReference>
<keyword evidence="2" id="KW-1185">Reference proteome</keyword>
<reference evidence="1 2" key="1">
    <citation type="submission" date="2020-07" db="EMBL/GenBank/DDBJ databases">
        <title>Sequencing the genomes of 1000 actinobacteria strains.</title>
        <authorList>
            <person name="Klenk H.-P."/>
        </authorList>
    </citation>
    <scope>NUCLEOTIDE SEQUENCE [LARGE SCALE GENOMIC DNA]</scope>
    <source>
        <strain evidence="1 2">CXB654</strain>
    </source>
</reference>
<comment type="caution">
    <text evidence="1">The sequence shown here is derived from an EMBL/GenBank/DDBJ whole genome shotgun (WGS) entry which is preliminary data.</text>
</comment>
<sequence>MSFNIREVVLDLERHASEQGWDQPVRVYALVPTADLLAREPQLAGLLGVSEPVDAEELTPIEQEPLPAELPIEDALGRMAWPESVTGCALVMERLVLKGSDETLDPPRSGDLGAWAKEQPGSEEVRMVAAVLRDGTRHSALRMRDHDSEDQVLNGQDLVPALTSALALTLEED</sequence>
<dbReference type="AlphaFoldDB" id="A0A852TQ95"/>
<dbReference type="Proteomes" id="UP000589036">
    <property type="component" value="Unassembled WGS sequence"/>
</dbReference>
<protein>
    <submittedName>
        <fullName evidence="1">Uncharacterized protein</fullName>
    </submittedName>
</protein>
<name>A0A852TQ95_9ACTN</name>
<gene>
    <name evidence="1" type="ORF">HDA32_000885</name>
</gene>
<proteinExistence type="predicted"/>
<dbReference type="InterPro" id="IPR047681">
    <property type="entry name" value="PPA1309-like"/>
</dbReference>